<comment type="caution">
    <text evidence="2">The sequence shown here is derived from an EMBL/GenBank/DDBJ whole genome shotgun (WGS) entry which is preliminary data.</text>
</comment>
<keyword evidence="1" id="KW-0472">Membrane</keyword>
<accession>A0AAE1HZH7</accession>
<dbReference type="AlphaFoldDB" id="A0AAE1HZH7"/>
<proteinExistence type="predicted"/>
<dbReference type="Proteomes" id="UP001219518">
    <property type="component" value="Unassembled WGS sequence"/>
</dbReference>
<reference evidence="2" key="2">
    <citation type="journal article" date="2023" name="BMC Genomics">
        <title>Pest status, molecular evolution, and epigenetic factors derived from the genome assembly of Frankliniella fusca, a thysanopteran phytovirus vector.</title>
        <authorList>
            <person name="Catto M.A."/>
            <person name="Labadie P.E."/>
            <person name="Jacobson A.L."/>
            <person name="Kennedy G.G."/>
            <person name="Srinivasan R."/>
            <person name="Hunt B.G."/>
        </authorList>
    </citation>
    <scope>NUCLEOTIDE SEQUENCE</scope>
    <source>
        <strain evidence="2">PL_HMW_Pooled</strain>
    </source>
</reference>
<evidence type="ECO:0000313" key="2">
    <source>
        <dbReference type="EMBL" id="KAK3930777.1"/>
    </source>
</evidence>
<keyword evidence="1" id="KW-0812">Transmembrane</keyword>
<dbReference type="EMBL" id="JAHWGI010001412">
    <property type="protein sequence ID" value="KAK3930777.1"/>
    <property type="molecule type" value="Genomic_DNA"/>
</dbReference>
<evidence type="ECO:0000313" key="3">
    <source>
        <dbReference type="Proteomes" id="UP001219518"/>
    </source>
</evidence>
<feature type="transmembrane region" description="Helical" evidence="1">
    <location>
        <begin position="66"/>
        <end position="84"/>
    </location>
</feature>
<gene>
    <name evidence="2" type="ORF">KUF71_024134</name>
</gene>
<evidence type="ECO:0000256" key="1">
    <source>
        <dbReference type="SAM" id="Phobius"/>
    </source>
</evidence>
<name>A0AAE1HZH7_9NEOP</name>
<keyword evidence="2" id="KW-0675">Receptor</keyword>
<reference evidence="2" key="1">
    <citation type="submission" date="2021-07" db="EMBL/GenBank/DDBJ databases">
        <authorList>
            <person name="Catto M.A."/>
            <person name="Jacobson A."/>
            <person name="Kennedy G."/>
            <person name="Labadie P."/>
            <person name="Hunt B.G."/>
            <person name="Srinivasan R."/>
        </authorList>
    </citation>
    <scope>NUCLEOTIDE SEQUENCE</scope>
    <source>
        <strain evidence="2">PL_HMW_Pooled</strain>
        <tissue evidence="2">Head</tissue>
    </source>
</reference>
<protein>
    <submittedName>
        <fullName evidence="2">Substance-P receptor</fullName>
    </submittedName>
</protein>
<keyword evidence="3" id="KW-1185">Reference proteome</keyword>
<sequence>MLTFSAIGYDRYRYHRNPAASAMSPKVVSISLWVVACLIVLPYPVYTTYLDLGPTEQRNRWRGLDWRGLAWLGLAWLSVAWRGLTRRGLAWRGVVWLGVASGVASLSPASPQAS</sequence>
<keyword evidence="1" id="KW-1133">Transmembrane helix</keyword>
<organism evidence="2 3">
    <name type="scientific">Frankliniella fusca</name>
    <dbReference type="NCBI Taxonomy" id="407009"/>
    <lineage>
        <taxon>Eukaryota</taxon>
        <taxon>Metazoa</taxon>
        <taxon>Ecdysozoa</taxon>
        <taxon>Arthropoda</taxon>
        <taxon>Hexapoda</taxon>
        <taxon>Insecta</taxon>
        <taxon>Pterygota</taxon>
        <taxon>Neoptera</taxon>
        <taxon>Paraneoptera</taxon>
        <taxon>Thysanoptera</taxon>
        <taxon>Terebrantia</taxon>
        <taxon>Thripoidea</taxon>
        <taxon>Thripidae</taxon>
        <taxon>Frankliniella</taxon>
    </lineage>
</organism>
<feature type="transmembrane region" description="Helical" evidence="1">
    <location>
        <begin position="27"/>
        <end position="46"/>
    </location>
</feature>